<evidence type="ECO:0000313" key="1">
    <source>
        <dbReference type="EMBL" id="GAW26154.1"/>
    </source>
</evidence>
<sequence>MGENSIFAAMAPTTMLNTLFPSPLLVGRVGLFSRDVAGDLAGRRREGSEGETV</sequence>
<keyword evidence="2" id="KW-1185">Reference proteome</keyword>
<dbReference type="AlphaFoldDB" id="A0A1S8A7S8"/>
<organism evidence="1">
    <name type="scientific">Rosellinia necatrix</name>
    <name type="common">White root-rot fungus</name>
    <dbReference type="NCBI Taxonomy" id="77044"/>
    <lineage>
        <taxon>Eukaryota</taxon>
        <taxon>Fungi</taxon>
        <taxon>Dikarya</taxon>
        <taxon>Ascomycota</taxon>
        <taxon>Pezizomycotina</taxon>
        <taxon>Sordariomycetes</taxon>
        <taxon>Xylariomycetidae</taxon>
        <taxon>Xylariales</taxon>
        <taxon>Xylariaceae</taxon>
        <taxon>Rosellinia</taxon>
    </lineage>
</organism>
<protein>
    <submittedName>
        <fullName evidence="1">Uncharacterized protein</fullName>
    </submittedName>
</protein>
<name>A0A1S8A7S8_ROSNE</name>
<dbReference type="EMBL" id="DF977468">
    <property type="protein sequence ID" value="GAW26154.1"/>
    <property type="molecule type" value="Genomic_DNA"/>
</dbReference>
<proteinExistence type="predicted"/>
<accession>A0A1S8A7S8</accession>
<gene>
    <name evidence="1" type="ORF">SAMD00023353_2300030</name>
</gene>
<dbReference type="Proteomes" id="UP000054516">
    <property type="component" value="Unassembled WGS sequence"/>
</dbReference>
<evidence type="ECO:0000313" key="2">
    <source>
        <dbReference type="Proteomes" id="UP000054516"/>
    </source>
</evidence>
<reference evidence="1" key="1">
    <citation type="submission" date="2016-03" db="EMBL/GenBank/DDBJ databases">
        <title>Draft genome sequence of Rosellinia necatrix.</title>
        <authorList>
            <person name="Kanematsu S."/>
        </authorList>
    </citation>
    <scope>NUCLEOTIDE SEQUENCE [LARGE SCALE GENOMIC DNA]</scope>
    <source>
        <strain evidence="1">W97</strain>
    </source>
</reference>